<evidence type="ECO:0000256" key="2">
    <source>
        <dbReference type="ARBA" id="ARBA00005236"/>
    </source>
</evidence>
<feature type="transmembrane region" description="Helical" evidence="7">
    <location>
        <begin position="703"/>
        <end position="731"/>
    </location>
</feature>
<comment type="similarity">
    <text evidence="2">Belongs to the ABC-4 integral membrane protein family. LolC/E subfamily.</text>
</comment>
<dbReference type="InterPro" id="IPR003838">
    <property type="entry name" value="ABC3_permease_C"/>
</dbReference>
<name>D6SP16_9BACT</name>
<dbReference type="Proteomes" id="UP000005496">
    <property type="component" value="Unassembled WGS sequence"/>
</dbReference>
<feature type="transmembrane region" description="Helical" evidence="7">
    <location>
        <begin position="751"/>
        <end position="772"/>
    </location>
</feature>
<keyword evidence="6 7" id="KW-0472">Membrane</keyword>
<dbReference type="RefSeq" id="WP_008869814.1">
    <property type="nucleotide sequence ID" value="NZ_ACJN02000002.1"/>
</dbReference>
<keyword evidence="3" id="KW-1003">Cell membrane</keyword>
<dbReference type="InterPro" id="IPR051447">
    <property type="entry name" value="Lipoprotein-release_system"/>
</dbReference>
<evidence type="ECO:0000256" key="7">
    <source>
        <dbReference type="SAM" id="Phobius"/>
    </source>
</evidence>
<dbReference type="GO" id="GO:0044874">
    <property type="term" value="P:lipoprotein localization to outer membrane"/>
    <property type="evidence" value="ECO:0007669"/>
    <property type="project" value="TreeGrafter"/>
</dbReference>
<feature type="transmembrane region" description="Helical" evidence="7">
    <location>
        <begin position="312"/>
        <end position="338"/>
    </location>
</feature>
<evidence type="ECO:0000256" key="3">
    <source>
        <dbReference type="ARBA" id="ARBA00022475"/>
    </source>
</evidence>
<feature type="transmembrane region" description="Helical" evidence="7">
    <location>
        <begin position="358"/>
        <end position="379"/>
    </location>
</feature>
<feature type="domain" description="ABC3 transporter permease C-terminal" evidence="8">
    <location>
        <begin position="662"/>
        <end position="778"/>
    </location>
</feature>
<evidence type="ECO:0000313" key="9">
    <source>
        <dbReference type="EMBL" id="EFI34492.1"/>
    </source>
</evidence>
<comment type="subcellular location">
    <subcellularLocation>
        <location evidence="1">Cell membrane</location>
        <topology evidence="1">Multi-pass membrane protein</topology>
    </subcellularLocation>
</comment>
<protein>
    <recommendedName>
        <fullName evidence="8">ABC3 transporter permease C-terminal domain-containing protein</fullName>
    </recommendedName>
</protein>
<feature type="transmembrane region" description="Helical" evidence="7">
    <location>
        <begin position="266"/>
        <end position="291"/>
    </location>
</feature>
<reference evidence="9" key="1">
    <citation type="submission" date="2010-05" db="EMBL/GenBank/DDBJ databases">
        <title>The draft genome of Desulfonatronospira thiodismutans ASO3-1.</title>
        <authorList>
            <consortium name="US DOE Joint Genome Institute (JGI-PGF)"/>
            <person name="Lucas S."/>
            <person name="Copeland A."/>
            <person name="Lapidus A."/>
            <person name="Cheng J.-F."/>
            <person name="Bruce D."/>
            <person name="Goodwin L."/>
            <person name="Pitluck S."/>
            <person name="Chertkov O."/>
            <person name="Brettin T."/>
            <person name="Detter J.C."/>
            <person name="Han C."/>
            <person name="Land M.L."/>
            <person name="Hauser L."/>
            <person name="Kyrpides N."/>
            <person name="Mikhailova N."/>
            <person name="Muyzer G."/>
            <person name="Woyke T."/>
        </authorList>
    </citation>
    <scope>NUCLEOTIDE SEQUENCE [LARGE SCALE GENOMIC DNA]</scope>
    <source>
        <strain evidence="9">ASO3-1</strain>
    </source>
</reference>
<dbReference type="OrthoDB" id="5137249at2"/>
<organism evidence="9 10">
    <name type="scientific">Desulfonatronospira thiodismutans ASO3-1</name>
    <dbReference type="NCBI Taxonomy" id="555779"/>
    <lineage>
        <taxon>Bacteria</taxon>
        <taxon>Pseudomonadati</taxon>
        <taxon>Thermodesulfobacteriota</taxon>
        <taxon>Desulfovibrionia</taxon>
        <taxon>Desulfovibrionales</taxon>
        <taxon>Desulfonatronovibrionaceae</taxon>
        <taxon>Desulfonatronospira</taxon>
    </lineage>
</organism>
<keyword evidence="10" id="KW-1185">Reference proteome</keyword>
<evidence type="ECO:0000256" key="6">
    <source>
        <dbReference type="ARBA" id="ARBA00023136"/>
    </source>
</evidence>
<evidence type="ECO:0000256" key="1">
    <source>
        <dbReference type="ARBA" id="ARBA00004651"/>
    </source>
</evidence>
<sequence length="787" mass="86867">MVRAINRKLFRDLWELKGQVAAISVVLGAGVMVLILAVTILDAVNLSKDRFYQTHNFAHIFCDLKRAPEFVSSRLEEIPGVSAVQTRVAAPVRLEVPAFDDPVRGRVLSIPNGDQPRLNRLYLRRGSLPEPDQPGQAVISEPLAQAHSLKPGDELRAIIRGRLETLTISGVALSPEFVYQLGPADLIPDYERFGVLWMNRRDLEAAFDMQGAFNSVLVSLQSGAHEASVLDALDEILAPYGGVGAYGREDQVSHRFLQDELDQLRVMAVVLPLIFLGVAAFLLSVLLSRIISTQRRQIAVLKAFGYTNQEIGLHYILFSGLIVTSGCILGVGLGLWAAGELAALYGEYFRFPELIFRLSPRILALAVFVALAAALLGIFRAVRGAVSSPPAEAMRPPAPEKFSLGSFQGPVWNRILDQTGRIILRNLARKRFKALMSVLGIALSGSLLLLGSYQFGSVDHMLDTQYRLVQKMDVHLVFTESVHEQSSRELEVLPGVLFVETYRSVPVRLKHGQRDYRTSIMGMEQKPALRGILDQDFSQVKLPLQGLVLTDYLAGHLGVEPGDTLQVEIMEGRRRNVEMEVARLVQEPIGVGAYMERRALNRVMGEGPAVSGAWLLTDHTRHFELYEHLWDTPAIAGIGVTSQAEVNIRSYIQDTALGFMAVLLVMAGSIAFAVVYNNARIAYEERYRELATLRVLGMTRVEVGWILVGEILVVTLAAIPLGWLLGAGFAYGLNQALSTDFFRLPFVLQPGVFAFSAAGVLLATFLSVLLILRRLLRLDMVEALKTE</sequence>
<dbReference type="AlphaFoldDB" id="D6SP16"/>
<feature type="transmembrane region" description="Helical" evidence="7">
    <location>
        <begin position="20"/>
        <end position="41"/>
    </location>
</feature>
<dbReference type="eggNOG" id="COG0577">
    <property type="taxonomic scope" value="Bacteria"/>
</dbReference>
<evidence type="ECO:0000259" key="8">
    <source>
        <dbReference type="Pfam" id="PF02687"/>
    </source>
</evidence>
<evidence type="ECO:0000256" key="5">
    <source>
        <dbReference type="ARBA" id="ARBA00022989"/>
    </source>
</evidence>
<dbReference type="Pfam" id="PF02687">
    <property type="entry name" value="FtsX"/>
    <property type="match status" value="2"/>
</dbReference>
<dbReference type="PANTHER" id="PTHR30489">
    <property type="entry name" value="LIPOPROTEIN-RELEASING SYSTEM TRANSMEMBRANE PROTEIN LOLE"/>
    <property type="match status" value="1"/>
</dbReference>
<feature type="domain" description="ABC3 transporter permease C-terminal" evidence="8">
    <location>
        <begin position="270"/>
        <end position="389"/>
    </location>
</feature>
<gene>
    <name evidence="9" type="ORF">Dthio_PD1851</name>
</gene>
<dbReference type="GO" id="GO:0098797">
    <property type="term" value="C:plasma membrane protein complex"/>
    <property type="evidence" value="ECO:0007669"/>
    <property type="project" value="TreeGrafter"/>
</dbReference>
<keyword evidence="4 7" id="KW-0812">Transmembrane</keyword>
<evidence type="ECO:0000313" key="10">
    <source>
        <dbReference type="Proteomes" id="UP000005496"/>
    </source>
</evidence>
<dbReference type="EMBL" id="ACJN02000002">
    <property type="protein sequence ID" value="EFI34492.1"/>
    <property type="molecule type" value="Genomic_DNA"/>
</dbReference>
<comment type="caution">
    <text evidence="9">The sequence shown here is derived from an EMBL/GenBank/DDBJ whole genome shotgun (WGS) entry which is preliminary data.</text>
</comment>
<accession>D6SP16</accession>
<dbReference type="PANTHER" id="PTHR30489:SF0">
    <property type="entry name" value="LIPOPROTEIN-RELEASING SYSTEM TRANSMEMBRANE PROTEIN LOLE"/>
    <property type="match status" value="1"/>
</dbReference>
<evidence type="ECO:0000256" key="4">
    <source>
        <dbReference type="ARBA" id="ARBA00022692"/>
    </source>
</evidence>
<keyword evidence="5 7" id="KW-1133">Transmembrane helix</keyword>
<feature type="transmembrane region" description="Helical" evidence="7">
    <location>
        <begin position="434"/>
        <end position="455"/>
    </location>
</feature>
<feature type="transmembrane region" description="Helical" evidence="7">
    <location>
        <begin position="656"/>
        <end position="676"/>
    </location>
</feature>
<proteinExistence type="inferred from homology"/>